<sequence>LIRPAATLATGLSAEDPDAVNENFLGARKGRSPRGSRTPSPGGAFGGNSPSLSWGAVSA</sequence>
<evidence type="ECO:0000313" key="2">
    <source>
        <dbReference type="EMBL" id="CAE7735183.1"/>
    </source>
</evidence>
<name>A0A812XJT2_9DINO</name>
<evidence type="ECO:0000313" key="3">
    <source>
        <dbReference type="Proteomes" id="UP000601435"/>
    </source>
</evidence>
<dbReference type="Proteomes" id="UP000601435">
    <property type="component" value="Unassembled WGS sequence"/>
</dbReference>
<dbReference type="AlphaFoldDB" id="A0A812XJT2"/>
<feature type="non-terminal residue" evidence="2">
    <location>
        <position position="59"/>
    </location>
</feature>
<reference evidence="2" key="1">
    <citation type="submission" date="2021-02" db="EMBL/GenBank/DDBJ databases">
        <authorList>
            <person name="Dougan E. K."/>
            <person name="Rhodes N."/>
            <person name="Thang M."/>
            <person name="Chan C."/>
        </authorList>
    </citation>
    <scope>NUCLEOTIDE SEQUENCE</scope>
</reference>
<protein>
    <submittedName>
        <fullName evidence="2">Uncharacterized protein</fullName>
    </submittedName>
</protein>
<organism evidence="2 3">
    <name type="scientific">Symbiodinium necroappetens</name>
    <dbReference type="NCBI Taxonomy" id="1628268"/>
    <lineage>
        <taxon>Eukaryota</taxon>
        <taxon>Sar</taxon>
        <taxon>Alveolata</taxon>
        <taxon>Dinophyceae</taxon>
        <taxon>Suessiales</taxon>
        <taxon>Symbiodiniaceae</taxon>
        <taxon>Symbiodinium</taxon>
    </lineage>
</organism>
<dbReference type="EMBL" id="CAJNJA010037567">
    <property type="protein sequence ID" value="CAE7735183.1"/>
    <property type="molecule type" value="Genomic_DNA"/>
</dbReference>
<feature type="region of interest" description="Disordered" evidence="1">
    <location>
        <begin position="20"/>
        <end position="59"/>
    </location>
</feature>
<comment type="caution">
    <text evidence="2">The sequence shown here is derived from an EMBL/GenBank/DDBJ whole genome shotgun (WGS) entry which is preliminary data.</text>
</comment>
<keyword evidence="3" id="KW-1185">Reference proteome</keyword>
<evidence type="ECO:0000256" key="1">
    <source>
        <dbReference type="SAM" id="MobiDB-lite"/>
    </source>
</evidence>
<accession>A0A812XJT2</accession>
<proteinExistence type="predicted"/>
<feature type="non-terminal residue" evidence="2">
    <location>
        <position position="1"/>
    </location>
</feature>
<gene>
    <name evidence="2" type="ORF">SNEC2469_LOCUS21252</name>
</gene>